<name>A0A564YF33_HYMDI</name>
<reference evidence="1 2" key="1">
    <citation type="submission" date="2019-07" db="EMBL/GenBank/DDBJ databases">
        <authorList>
            <person name="Jastrzebski P J."/>
            <person name="Paukszto L."/>
            <person name="Jastrzebski P J."/>
        </authorList>
    </citation>
    <scope>NUCLEOTIDE SEQUENCE [LARGE SCALE GENOMIC DNA]</scope>
    <source>
        <strain evidence="1 2">WMS-il1</strain>
    </source>
</reference>
<proteinExistence type="predicted"/>
<evidence type="ECO:0000313" key="1">
    <source>
        <dbReference type="EMBL" id="VUZ45213.1"/>
    </source>
</evidence>
<gene>
    <name evidence="1" type="ORF">WMSIL1_LOCUS5272</name>
</gene>
<protein>
    <submittedName>
        <fullName evidence="1">Uncharacterized protein</fullName>
    </submittedName>
</protein>
<accession>A0A564YF33</accession>
<keyword evidence="2" id="KW-1185">Reference proteome</keyword>
<dbReference type="EMBL" id="CABIJS010000166">
    <property type="protein sequence ID" value="VUZ45213.1"/>
    <property type="molecule type" value="Genomic_DNA"/>
</dbReference>
<evidence type="ECO:0000313" key="2">
    <source>
        <dbReference type="Proteomes" id="UP000321570"/>
    </source>
</evidence>
<dbReference type="AlphaFoldDB" id="A0A564YF33"/>
<sequence length="81" mass="9247">MKSFAKTFSHWSEMDKNIETVVQGFFKSQQAAKLPSNTILPPDPKLQFDCLPYTQILLDLFMGSHISLWSIRTQSGTKLLN</sequence>
<dbReference type="Proteomes" id="UP000321570">
    <property type="component" value="Unassembled WGS sequence"/>
</dbReference>
<organism evidence="1 2">
    <name type="scientific">Hymenolepis diminuta</name>
    <name type="common">Rat tapeworm</name>
    <dbReference type="NCBI Taxonomy" id="6216"/>
    <lineage>
        <taxon>Eukaryota</taxon>
        <taxon>Metazoa</taxon>
        <taxon>Spiralia</taxon>
        <taxon>Lophotrochozoa</taxon>
        <taxon>Platyhelminthes</taxon>
        <taxon>Cestoda</taxon>
        <taxon>Eucestoda</taxon>
        <taxon>Cyclophyllidea</taxon>
        <taxon>Hymenolepididae</taxon>
        <taxon>Hymenolepis</taxon>
    </lineage>
</organism>